<comment type="caution">
    <text evidence="2">The sequence shown here is derived from an EMBL/GenBank/DDBJ whole genome shotgun (WGS) entry which is preliminary data.</text>
</comment>
<dbReference type="PANTHER" id="PTHR12507">
    <property type="entry name" value="REDUCED GROWTH PHENOTYPE 1 RGP1, YEAST -RELATED"/>
    <property type="match status" value="1"/>
</dbReference>
<feature type="region of interest" description="Disordered" evidence="1">
    <location>
        <begin position="1"/>
        <end position="54"/>
    </location>
</feature>
<dbReference type="Pfam" id="PF08737">
    <property type="entry name" value="Rgp1"/>
    <property type="match status" value="1"/>
</dbReference>
<dbReference type="EMBL" id="VRMN01000003">
    <property type="protein sequence ID" value="KAA8496034.1"/>
    <property type="molecule type" value="Genomic_DNA"/>
</dbReference>
<dbReference type="AlphaFoldDB" id="A0A5J4YZ73"/>
<evidence type="ECO:0000256" key="1">
    <source>
        <dbReference type="SAM" id="MobiDB-lite"/>
    </source>
</evidence>
<dbReference type="OMA" id="NCESTHF"/>
<evidence type="ECO:0000313" key="3">
    <source>
        <dbReference type="Proteomes" id="UP000324585"/>
    </source>
</evidence>
<name>A0A5J4YZ73_PORPP</name>
<feature type="region of interest" description="Disordered" evidence="1">
    <location>
        <begin position="474"/>
        <end position="521"/>
    </location>
</feature>
<organism evidence="2 3">
    <name type="scientific">Porphyridium purpureum</name>
    <name type="common">Red alga</name>
    <name type="synonym">Porphyridium cruentum</name>
    <dbReference type="NCBI Taxonomy" id="35688"/>
    <lineage>
        <taxon>Eukaryota</taxon>
        <taxon>Rhodophyta</taxon>
        <taxon>Bangiophyceae</taxon>
        <taxon>Porphyridiales</taxon>
        <taxon>Porphyridiaceae</taxon>
        <taxon>Porphyridium</taxon>
    </lineage>
</organism>
<dbReference type="InterPro" id="IPR014848">
    <property type="entry name" value="Rgp1"/>
</dbReference>
<accession>A0A5J4YZ73</accession>
<keyword evidence="3" id="KW-1185">Reference proteome</keyword>
<dbReference type="OrthoDB" id="1918at2759"/>
<dbReference type="Proteomes" id="UP000324585">
    <property type="component" value="Unassembled WGS sequence"/>
</dbReference>
<proteinExistence type="predicted"/>
<reference evidence="3" key="1">
    <citation type="journal article" date="2019" name="Nat. Commun.">
        <title>Expansion of phycobilisome linker gene families in mesophilic red algae.</title>
        <authorList>
            <person name="Lee J."/>
            <person name="Kim D."/>
            <person name="Bhattacharya D."/>
            <person name="Yoon H.S."/>
        </authorList>
    </citation>
    <scope>NUCLEOTIDE SEQUENCE [LARGE SCALE GENOMIC DNA]</scope>
    <source>
        <strain evidence="3">CCMP 1328</strain>
    </source>
</reference>
<evidence type="ECO:0000313" key="2">
    <source>
        <dbReference type="EMBL" id="KAA8496034.1"/>
    </source>
</evidence>
<evidence type="ECO:0008006" key="4">
    <source>
        <dbReference type="Google" id="ProtNLM"/>
    </source>
</evidence>
<sequence length="727" mass="77289">MPGTAAEQSANGGLHSAAPRDAGRTASLQPIKPSSMASDRASVAATRVDGAPNAGSATLRVSVDEPYYLPGSRFSASVVIRYSNPELISLDSSLSSSDSGVPTEGVPTLQLSGDSISIPNEGSGNATPSFPILGDAAMKLEARRPEISPVWIAPREVPTPKTPLQGSNQRLSLSISVANAAPGSALLSARTPSLVFGGSNTGVNSQSKGAERTRHVLKVEMVAAEILGRWGADRAWIAPNGHGSFDRNAVLSSGGMNGSRESGINSPMRAPLGGDNLDGKSPAWREALDDIALTGKEGDPYCGFIFRSQPHVIATRETVGLGSQVSFRVHCLLPNSIPPTFRGVAMRYTYSLSLVVVLNGGLPKTLRVPFRVLVPGMHDASGSPQLKMIPVPLALPAFRVPNLLLESTHPSPLQLVSQPLNFAGDHENLQEMIAVSLNGRLSAYRTDAELWKNNLLDDSQSSIAAELEAEMRARRSSVLPRKSSGGDGESEVASQKSGNVAGQIGQGLSAPMPPAGELAPPRSSPVYRISFGSKLLVLIHLVDRMHRLGDTLGAVLDYSQASWPCHKVEARLEVQEVLLPKKARGSKEGRAVSGEGVMFRRTYGEFVEKALNCESTHFLCGIPHDAPVSFSTDVVAVRWFMHFKFWTPSEATVAALVRQGAATGNEGVHSLGAASQDILPGVERLFVEDQHFQEQNMEVLSWSLPIHVSAGNRDSFLTVPCTSIKLS</sequence>
<gene>
    <name evidence="2" type="ORF">FVE85_2189</name>
</gene>
<feature type="compositionally biased region" description="Polar residues" evidence="1">
    <location>
        <begin position="1"/>
        <end position="11"/>
    </location>
</feature>
<protein>
    <recommendedName>
        <fullName evidence="4">RAB6A-GEF complex partner protein 2</fullName>
    </recommendedName>
</protein>